<accession>A0ABP6YIW0</accession>
<reference evidence="2" key="1">
    <citation type="journal article" date="2019" name="Int. J. Syst. Evol. Microbiol.">
        <title>The Global Catalogue of Microorganisms (GCM) 10K type strain sequencing project: providing services to taxonomists for standard genome sequencing and annotation.</title>
        <authorList>
            <consortium name="The Broad Institute Genomics Platform"/>
            <consortium name="The Broad Institute Genome Sequencing Center for Infectious Disease"/>
            <person name="Wu L."/>
            <person name="Ma J."/>
        </authorList>
    </citation>
    <scope>NUCLEOTIDE SEQUENCE [LARGE SCALE GENOMIC DNA]</scope>
    <source>
        <strain evidence="2">JCM 17111</strain>
    </source>
</reference>
<dbReference type="EMBL" id="BAABCY010000099">
    <property type="protein sequence ID" value="GAA3583782.1"/>
    <property type="molecule type" value="Genomic_DNA"/>
</dbReference>
<name>A0ABP6YIW0_9FLAO</name>
<organism evidence="1 2">
    <name type="scientific">Snuella lapsa</name>
    <dbReference type="NCBI Taxonomy" id="870481"/>
    <lineage>
        <taxon>Bacteria</taxon>
        <taxon>Pseudomonadati</taxon>
        <taxon>Bacteroidota</taxon>
        <taxon>Flavobacteriia</taxon>
        <taxon>Flavobacteriales</taxon>
        <taxon>Flavobacteriaceae</taxon>
        <taxon>Snuella</taxon>
    </lineage>
</organism>
<proteinExistence type="predicted"/>
<keyword evidence="2" id="KW-1185">Reference proteome</keyword>
<dbReference type="Proteomes" id="UP001500954">
    <property type="component" value="Unassembled WGS sequence"/>
</dbReference>
<evidence type="ECO:0008006" key="3">
    <source>
        <dbReference type="Google" id="ProtNLM"/>
    </source>
</evidence>
<sequence length="261" mass="29892">MLLILFTTLNNFSTNNSPQKTSLAYAFDNIQRVRIDFTMPNGYIRHLMIGFTPNNAATDGVDYGYDALNIDTFVDDLNWMIEDERYVIQGVGAFDDTKKYPLGLFLTNSGNIKIELDRLENFETPIDVFIYDSQLNTYTKLNEDSYSKTMASGEYLNRFYLAFKEESSHDIFAKTLDIEEVSFKNTQISFINSTKELYIKTNNNFNIETITVFNIHGQKLLVSPKVNKSTIRIPLNNVRMGHGIVNIETDHGSIAKQIIIQ</sequence>
<evidence type="ECO:0000313" key="2">
    <source>
        <dbReference type="Proteomes" id="UP001500954"/>
    </source>
</evidence>
<evidence type="ECO:0000313" key="1">
    <source>
        <dbReference type="EMBL" id="GAA3583782.1"/>
    </source>
</evidence>
<protein>
    <recommendedName>
        <fullName evidence="3">T9SS C-terminal target domain-containing protein</fullName>
    </recommendedName>
</protein>
<comment type="caution">
    <text evidence="1">The sequence shown here is derived from an EMBL/GenBank/DDBJ whole genome shotgun (WGS) entry which is preliminary data.</text>
</comment>
<gene>
    <name evidence="1" type="ORF">GCM10022395_34830</name>
</gene>